<proteinExistence type="predicted"/>
<reference evidence="1 2" key="1">
    <citation type="journal article" date="2019" name="Nat. Ecol. Evol.">
        <title>Megaphylogeny resolves global patterns of mushroom evolution.</title>
        <authorList>
            <person name="Varga T."/>
            <person name="Krizsan K."/>
            <person name="Foldi C."/>
            <person name="Dima B."/>
            <person name="Sanchez-Garcia M."/>
            <person name="Sanchez-Ramirez S."/>
            <person name="Szollosi G.J."/>
            <person name="Szarkandi J.G."/>
            <person name="Papp V."/>
            <person name="Albert L."/>
            <person name="Andreopoulos W."/>
            <person name="Angelini C."/>
            <person name="Antonin V."/>
            <person name="Barry K.W."/>
            <person name="Bougher N.L."/>
            <person name="Buchanan P."/>
            <person name="Buyck B."/>
            <person name="Bense V."/>
            <person name="Catcheside P."/>
            <person name="Chovatia M."/>
            <person name="Cooper J."/>
            <person name="Damon W."/>
            <person name="Desjardin D."/>
            <person name="Finy P."/>
            <person name="Geml J."/>
            <person name="Haridas S."/>
            <person name="Hughes K."/>
            <person name="Justo A."/>
            <person name="Karasinski D."/>
            <person name="Kautmanova I."/>
            <person name="Kiss B."/>
            <person name="Kocsube S."/>
            <person name="Kotiranta H."/>
            <person name="LaButti K.M."/>
            <person name="Lechner B.E."/>
            <person name="Liimatainen K."/>
            <person name="Lipzen A."/>
            <person name="Lukacs Z."/>
            <person name="Mihaltcheva S."/>
            <person name="Morgado L.N."/>
            <person name="Niskanen T."/>
            <person name="Noordeloos M.E."/>
            <person name="Ohm R.A."/>
            <person name="Ortiz-Santana B."/>
            <person name="Ovrebo C."/>
            <person name="Racz N."/>
            <person name="Riley R."/>
            <person name="Savchenko A."/>
            <person name="Shiryaev A."/>
            <person name="Soop K."/>
            <person name="Spirin V."/>
            <person name="Szebenyi C."/>
            <person name="Tomsovsky M."/>
            <person name="Tulloss R.E."/>
            <person name="Uehling J."/>
            <person name="Grigoriev I.V."/>
            <person name="Vagvolgyi C."/>
            <person name="Papp T."/>
            <person name="Martin F.M."/>
            <person name="Miettinen O."/>
            <person name="Hibbett D.S."/>
            <person name="Nagy L.G."/>
        </authorList>
    </citation>
    <scope>NUCLEOTIDE SEQUENCE [LARGE SCALE GENOMIC DNA]</scope>
    <source>
        <strain evidence="1 2">NL-1719</strain>
    </source>
</reference>
<evidence type="ECO:0000313" key="2">
    <source>
        <dbReference type="Proteomes" id="UP000308600"/>
    </source>
</evidence>
<gene>
    <name evidence="1" type="ORF">BDN72DRAFT_870216</name>
</gene>
<dbReference type="EMBL" id="ML208309">
    <property type="protein sequence ID" value="TFK70694.1"/>
    <property type="molecule type" value="Genomic_DNA"/>
</dbReference>
<protein>
    <submittedName>
        <fullName evidence="1">RNA-directed RNA polymerase</fullName>
    </submittedName>
</protein>
<organism evidence="1 2">
    <name type="scientific">Pluteus cervinus</name>
    <dbReference type="NCBI Taxonomy" id="181527"/>
    <lineage>
        <taxon>Eukaryota</taxon>
        <taxon>Fungi</taxon>
        <taxon>Dikarya</taxon>
        <taxon>Basidiomycota</taxon>
        <taxon>Agaricomycotina</taxon>
        <taxon>Agaricomycetes</taxon>
        <taxon>Agaricomycetidae</taxon>
        <taxon>Agaricales</taxon>
        <taxon>Pluteineae</taxon>
        <taxon>Pluteaceae</taxon>
        <taxon>Pluteus</taxon>
    </lineage>
</organism>
<keyword evidence="2" id="KW-1185">Reference proteome</keyword>
<name>A0ACD3AZE5_9AGAR</name>
<keyword evidence="1" id="KW-0808">Transferase</keyword>
<keyword evidence="1" id="KW-0696">RNA-directed RNA polymerase</keyword>
<dbReference type="Proteomes" id="UP000308600">
    <property type="component" value="Unassembled WGS sequence"/>
</dbReference>
<keyword evidence="1" id="KW-0548">Nucleotidyltransferase</keyword>
<accession>A0ACD3AZE5</accession>
<sequence length="1741" mass="195228">MPPTTLRESPGKDDDSWIFTVPPQALTVPPGRKGIHGKFIKFAANGITFHMEKFPSNRILHADDPTKFILLSFGDLRFPETGLRTVAEYISRLMETGLILNGIQYRFYHHSNSQLRGRSCFVRQANTDAELDNRIYQYGDFGKIMNAAKRAKRIGLLFSEAQIDYELDPKLVGDIADITTGDEVFSDGCGLISKRLAIQLAKAKGIIFRGFRYTPVVVQIRYRGYKGVLMLHPDLDVEKQHLAEFRKSMKKFTATSNNTFSVVDYSKPYSFGRLNKDIIVLLSSLGISNEALLSKQQEYFKWITEATKDPMTAIDFLSCLDAHSIAEKVLLDGLEDPDVTKKVRSLQMKEVGSFKNDKEKQRERMIVKKSRLVFGVCDPYRVLKEGQVHLRVLTRKGEATTVHGDVLVVRNPCLHPGDCLKLRAVSHPKLAHLLDCVVFASVARPGHHAAPSMSSGGDLDGDKYFVCWDPDLVPSKVAESYDYPPNKEHVSKKISREDLANHFAKYNNSGVARVAALHAKWVRASPQGALAPECQELNALHSQSVDGAPIKIPDRLRNVPETETSKGRYIIDLLAESAKKFAAGFTQTEEVRTALVSRTLDGSEPLVHRDDAKALIAQLFESNQSALSEYELFMLALQVARKHGLGASEIKMILSHLDTAALTTQQKYAVISALDVDVKEHPFIWNSLIRSDILTERDLYQRSLNTPFSIQRLYSSKVNGLTTFFEYLRIGTQDFTRKLLVLQTDNRFAIGVFMRGDIPWDEDPEVNENVVVCSFLPQSSSTVATLRPCTAGYKMHCGDANLQLYNKQIADTFIFLTRGAKKPEPTKGIRGTSGPRNVMAKANANGGNLLVQETEMVISIALQKISQTVQRQVGRMNRTPVTAIEIHVVSNRDRIAHQLFDLWFQHVPTEEILPRFDRKPTSYRFNTIQDVDWNKDEKETPLWLKNIFVREPQGPQNIRQRKLPRELKHTAETIRECLLDRTPEQFGFILKFGLQYHMEDELFLIFDYLVGQEPLRLEEIGDWIDGLPSLVFLLLKAHPPVELDPEHSPGLTSLPQTTQPLETHILRNLIRCANELNVAVLVALEKIAGTIATLPLDDYFQLLWLTAMAVRPQQLVQEILLVLNDSRVGPTGVVDAPQLKYGYKQALGVVFDRAEEASDECPCDDRGKPRKQRVAPVRIKLKWKKDEESGIVSNWNIVVALIRVDARTSVRLHSHVRLQAASKAENRWIDIPVMDGVVIQASKGEMKIELFQPPPPEMEDMEWNLYNAGSTATSRGMMDAISRLLKKKDECCRFYSIITGDRSAEDEDVTEEAVEQAPSQDRQPGAHSSLNQSQIDAVNSSRAPLSLIWGPPGMGFIVRQWSFKSFLTFIIQKAVDNVLERFLEKNKDLDILEEEEILRVATDQSKVDKSLQHYTIDARVGGDVNENNRLAKEAQRRVKAAKLIFTTCAGAGLGTLRKMDFDIVLIDEASQITEPGALVPLVKGVRKAILVGDHVQLRPTVRNMGRILEYDVSLLERLYTHVEGNGMAKTMLNVQYRSPQTLNEFPSNEFYGGQLKAGIKGVDILKPLEDLPFPWPRSDTGEIIPIVFIPCSAEEDMGGRSKGNEGQVEAIRQILPLLVAAPQEPATGQTQTAESSVKPLSITVLSPYTKQIQALKQILPPSVPCSTVDAFQGRESDIVVFSTVRCNPDFDIGFLEDARRLNVMWTRARLGLIIVGDPTTLSKTQIVMKAWTNGGQGPCAV</sequence>
<evidence type="ECO:0000313" key="1">
    <source>
        <dbReference type="EMBL" id="TFK70694.1"/>
    </source>
</evidence>